<comment type="caution">
    <text evidence="1">The sequence shown here is derived from an EMBL/GenBank/DDBJ whole genome shotgun (WGS) entry which is preliminary data.</text>
</comment>
<dbReference type="STRING" id="1006004.GBAG_4191"/>
<keyword evidence="2" id="KW-1185">Reference proteome</keyword>
<sequence length="39" mass="4344">MFIAKKLPSVFFFAKSTVKAAEHGIFAVLSIRKVDLVAY</sequence>
<protein>
    <submittedName>
        <fullName evidence="1">Uncharacterized protein</fullName>
    </submittedName>
</protein>
<reference evidence="1 2" key="1">
    <citation type="submission" date="2014-05" db="EMBL/GenBank/DDBJ databases">
        <title>ATOL: Assembling a taxonomically balanced genome-scale reconstruction of the evolutionary history of the Enterobacteriaceae.</title>
        <authorList>
            <person name="Plunkett G.III."/>
            <person name="Neeno-Eckwall E.C."/>
            <person name="Glasner J.D."/>
            <person name="Perna N.T."/>
        </authorList>
    </citation>
    <scope>NUCLEOTIDE SEQUENCE [LARGE SCALE GENOMIC DNA]</scope>
    <source>
        <strain evidence="1 2">ATCC 33320</strain>
    </source>
</reference>
<evidence type="ECO:0000313" key="2">
    <source>
        <dbReference type="Proteomes" id="UP000028653"/>
    </source>
</evidence>
<organism evidence="1 2">
    <name type="scientific">Buttiauxella agrestis ATCC 33320</name>
    <dbReference type="NCBI Taxonomy" id="1006004"/>
    <lineage>
        <taxon>Bacteria</taxon>
        <taxon>Pseudomonadati</taxon>
        <taxon>Pseudomonadota</taxon>
        <taxon>Gammaproteobacteria</taxon>
        <taxon>Enterobacterales</taxon>
        <taxon>Enterobacteriaceae</taxon>
        <taxon>Buttiauxella</taxon>
    </lineage>
</organism>
<name>A0A085FZQ4_9ENTR</name>
<gene>
    <name evidence="1" type="ORF">GBAG_4191</name>
</gene>
<dbReference type="EMBL" id="JMPI01000073">
    <property type="protein sequence ID" value="KFC76949.1"/>
    <property type="molecule type" value="Genomic_DNA"/>
</dbReference>
<dbReference type="AlphaFoldDB" id="A0A085FZQ4"/>
<dbReference type="Proteomes" id="UP000028653">
    <property type="component" value="Unassembled WGS sequence"/>
</dbReference>
<evidence type="ECO:0000313" key="1">
    <source>
        <dbReference type="EMBL" id="KFC76949.1"/>
    </source>
</evidence>
<accession>A0A085FZQ4</accession>
<proteinExistence type="predicted"/>